<dbReference type="SUPFAM" id="SSF118010">
    <property type="entry name" value="TM1457-like"/>
    <property type="match status" value="1"/>
</dbReference>
<dbReference type="AlphaFoldDB" id="A0A6L5X776"/>
<dbReference type="GO" id="GO:0006508">
    <property type="term" value="P:proteolysis"/>
    <property type="evidence" value="ECO:0007669"/>
    <property type="project" value="UniProtKB-KW"/>
</dbReference>
<dbReference type="CDD" id="cd16332">
    <property type="entry name" value="Prp-like"/>
    <property type="match status" value="1"/>
</dbReference>
<name>A0A6L5X776_9FIRM</name>
<reference evidence="7 8" key="1">
    <citation type="submission" date="2019-08" db="EMBL/GenBank/DDBJ databases">
        <title>In-depth cultivation of the pig gut microbiome towards novel bacterial diversity and tailored functional studies.</title>
        <authorList>
            <person name="Wylensek D."/>
            <person name="Hitch T.C.A."/>
            <person name="Clavel T."/>
        </authorList>
    </citation>
    <scope>NUCLEOTIDE SEQUENCE [LARGE SCALE GENOMIC DNA]</scope>
    <source>
        <strain evidence="7 8">Oil+RF-744-WCA-WT-11</strain>
    </source>
</reference>
<keyword evidence="2 7" id="KW-0645">Protease</keyword>
<dbReference type="RefSeq" id="WP_154524892.1">
    <property type="nucleotide sequence ID" value="NZ_JAQYJL010000013.1"/>
</dbReference>
<dbReference type="PANTHER" id="PTHR39178">
    <property type="entry name" value="HYPOTHETICAL RIBOSOME-ASSOCIATED PROTEIN"/>
    <property type="match status" value="1"/>
</dbReference>
<accession>A0A6L5X776</accession>
<evidence type="ECO:0000256" key="1">
    <source>
        <dbReference type="ARBA" id="ARBA00022517"/>
    </source>
</evidence>
<dbReference type="InterPro" id="IPR007422">
    <property type="entry name" value="Peptidase_Prp"/>
</dbReference>
<evidence type="ECO:0000256" key="2">
    <source>
        <dbReference type="ARBA" id="ARBA00022670"/>
    </source>
</evidence>
<dbReference type="EMBL" id="VULZ01000006">
    <property type="protein sequence ID" value="MSS14734.1"/>
    <property type="molecule type" value="Genomic_DNA"/>
</dbReference>
<evidence type="ECO:0000313" key="7">
    <source>
        <dbReference type="EMBL" id="MSS14734.1"/>
    </source>
</evidence>
<organism evidence="7 8">
    <name type="scientific">Porcincola intestinalis</name>
    <dbReference type="NCBI Taxonomy" id="2606632"/>
    <lineage>
        <taxon>Bacteria</taxon>
        <taxon>Bacillati</taxon>
        <taxon>Bacillota</taxon>
        <taxon>Clostridia</taxon>
        <taxon>Lachnospirales</taxon>
        <taxon>Lachnospiraceae</taxon>
        <taxon>Porcincola</taxon>
    </lineage>
</organism>
<dbReference type="PANTHER" id="PTHR39178:SF1">
    <property type="entry name" value="RIBOSOMAL-PROCESSING CYSTEINE PROTEASE PRP"/>
    <property type="match status" value="1"/>
</dbReference>
<evidence type="ECO:0000256" key="6">
    <source>
        <dbReference type="ARBA" id="ARBA00044538"/>
    </source>
</evidence>
<comment type="caution">
    <text evidence="7">The sequence shown here is derived from an EMBL/GenBank/DDBJ whole genome shotgun (WGS) entry which is preliminary data.</text>
</comment>
<evidence type="ECO:0000256" key="4">
    <source>
        <dbReference type="ARBA" id="ARBA00022807"/>
    </source>
</evidence>
<dbReference type="Pfam" id="PF04327">
    <property type="entry name" value="Peptidase_Prp"/>
    <property type="match status" value="1"/>
</dbReference>
<evidence type="ECO:0000256" key="3">
    <source>
        <dbReference type="ARBA" id="ARBA00022801"/>
    </source>
</evidence>
<dbReference type="GO" id="GO:0042254">
    <property type="term" value="P:ribosome biogenesis"/>
    <property type="evidence" value="ECO:0007669"/>
    <property type="project" value="UniProtKB-KW"/>
</dbReference>
<dbReference type="InterPro" id="IPR036764">
    <property type="entry name" value="Peptidase_Prp_sf"/>
</dbReference>
<protein>
    <recommendedName>
        <fullName evidence="6">Ribosomal processing cysteine protease Prp</fullName>
    </recommendedName>
</protein>
<sequence length="109" mass="12010">MIRIQLYKSGDDFLGFECKGHAGAGDGEYDLICNSVSVLTINTANAIESLTETAFSEEEKPEGGYLKVVLSSPKDHDAQLLMRAMVLGLEQIAGNYPDYIRIQKREVNP</sequence>
<dbReference type="GO" id="GO:0008234">
    <property type="term" value="F:cysteine-type peptidase activity"/>
    <property type="evidence" value="ECO:0007669"/>
    <property type="project" value="UniProtKB-KW"/>
</dbReference>
<keyword evidence="3" id="KW-0378">Hydrolase</keyword>
<keyword evidence="4" id="KW-0788">Thiol protease</keyword>
<dbReference type="Proteomes" id="UP000481852">
    <property type="component" value="Unassembled WGS sequence"/>
</dbReference>
<keyword evidence="8" id="KW-1185">Reference proteome</keyword>
<gene>
    <name evidence="7" type="ORF">FYJ35_06710</name>
</gene>
<evidence type="ECO:0000313" key="8">
    <source>
        <dbReference type="Proteomes" id="UP000481852"/>
    </source>
</evidence>
<evidence type="ECO:0000256" key="5">
    <source>
        <dbReference type="ARBA" id="ARBA00044503"/>
    </source>
</evidence>
<keyword evidence="1" id="KW-0690">Ribosome biogenesis</keyword>
<comment type="similarity">
    <text evidence="5">Belongs to the Prp family.</text>
</comment>
<proteinExistence type="inferred from homology"/>
<dbReference type="Gene3D" id="3.30.70.1490">
    <property type="entry name" value="Cysteine protease Prp"/>
    <property type="match status" value="1"/>
</dbReference>